<dbReference type="EMBL" id="BK032570">
    <property type="protein sequence ID" value="DAF48607.1"/>
    <property type="molecule type" value="Genomic_DNA"/>
</dbReference>
<evidence type="ECO:0000313" key="1">
    <source>
        <dbReference type="EMBL" id="DAF48607.1"/>
    </source>
</evidence>
<name>A0A8S5SD48_9CAUD</name>
<sequence length="321" mass="34374">MGVKLMTGATGEQNIEAADDRECLAGITGLDSYVFDTGSKLKATLVDANTVTIGTGAGSMQGSRFRCPTTTTVTIRSGTQGQYRHDIIGLHFSRDASGKESLEFQVLTGEPASSKGATTDPEFAAGDLLKGDAEAFMPLYRVRLSGINAADPEPMFSILTQLATLEDSASHAPRGVVKREAVAVPGFVGGLTVEYCLVGGAMSYDPERVLWLRLSGYSYANNQSASDGPWGLAVKAPSGSTRWCVRIPFKATTGKAGDWSIDTYVMMLGADTGYYLTYVHSTSKRLFSASDGYLYLDMYEDKPDATPIGMWFNTTLPVARP</sequence>
<organism evidence="1">
    <name type="scientific">Siphoviridae sp. ctqBc4</name>
    <dbReference type="NCBI Taxonomy" id="2827945"/>
    <lineage>
        <taxon>Viruses</taxon>
        <taxon>Duplodnaviria</taxon>
        <taxon>Heunggongvirae</taxon>
        <taxon>Uroviricota</taxon>
        <taxon>Caudoviricetes</taxon>
    </lineage>
</organism>
<accession>A0A8S5SD48</accession>
<protein>
    <submittedName>
        <fullName evidence="1">Uncharacterized protein</fullName>
    </submittedName>
</protein>
<reference evidence="1" key="1">
    <citation type="journal article" date="2021" name="Proc. Natl. Acad. Sci. U.S.A.">
        <title>A Catalog of Tens of Thousands of Viruses from Human Metagenomes Reveals Hidden Associations with Chronic Diseases.</title>
        <authorList>
            <person name="Tisza M.J."/>
            <person name="Buck C.B."/>
        </authorList>
    </citation>
    <scope>NUCLEOTIDE SEQUENCE</scope>
    <source>
        <strain evidence="1">CtqBc4</strain>
    </source>
</reference>
<proteinExistence type="predicted"/>